<organism evidence="1 2">
    <name type="scientific">Elysia crispata</name>
    <name type="common">lettuce slug</name>
    <dbReference type="NCBI Taxonomy" id="231223"/>
    <lineage>
        <taxon>Eukaryota</taxon>
        <taxon>Metazoa</taxon>
        <taxon>Spiralia</taxon>
        <taxon>Lophotrochozoa</taxon>
        <taxon>Mollusca</taxon>
        <taxon>Gastropoda</taxon>
        <taxon>Heterobranchia</taxon>
        <taxon>Euthyneura</taxon>
        <taxon>Panpulmonata</taxon>
        <taxon>Sacoglossa</taxon>
        <taxon>Placobranchoidea</taxon>
        <taxon>Plakobranchidae</taxon>
        <taxon>Elysia</taxon>
    </lineage>
</organism>
<proteinExistence type="predicted"/>
<dbReference type="AlphaFoldDB" id="A0AAE0ZEG9"/>
<sequence length="88" mass="10271">MVQTLLSSLKKPQDGERMTHGADCIIHFEKFGENHKMEKVWHTMQTLSSSLEKTTRWRKYGTRCRLCHLAWRKPQNGESMAHDADSVI</sequence>
<dbReference type="Proteomes" id="UP001283361">
    <property type="component" value="Unassembled WGS sequence"/>
</dbReference>
<accession>A0AAE0ZEG9</accession>
<keyword evidence="2" id="KW-1185">Reference proteome</keyword>
<comment type="caution">
    <text evidence="1">The sequence shown here is derived from an EMBL/GenBank/DDBJ whole genome shotgun (WGS) entry which is preliminary data.</text>
</comment>
<dbReference type="EMBL" id="JAWDGP010004097">
    <property type="protein sequence ID" value="KAK3767919.1"/>
    <property type="molecule type" value="Genomic_DNA"/>
</dbReference>
<reference evidence="1" key="1">
    <citation type="journal article" date="2023" name="G3 (Bethesda)">
        <title>A reference genome for the long-term kleptoplast-retaining sea slug Elysia crispata morphotype clarki.</title>
        <authorList>
            <person name="Eastman K.E."/>
            <person name="Pendleton A.L."/>
            <person name="Shaikh M.A."/>
            <person name="Suttiyut T."/>
            <person name="Ogas R."/>
            <person name="Tomko P."/>
            <person name="Gavelis G."/>
            <person name="Widhalm J.R."/>
            <person name="Wisecaver J.H."/>
        </authorList>
    </citation>
    <scope>NUCLEOTIDE SEQUENCE</scope>
    <source>
        <strain evidence="1">ECLA1</strain>
    </source>
</reference>
<gene>
    <name evidence="1" type="ORF">RRG08_065432</name>
</gene>
<evidence type="ECO:0000313" key="1">
    <source>
        <dbReference type="EMBL" id="KAK3767919.1"/>
    </source>
</evidence>
<protein>
    <submittedName>
        <fullName evidence="1">Uncharacterized protein</fullName>
    </submittedName>
</protein>
<name>A0AAE0ZEG9_9GAST</name>
<evidence type="ECO:0000313" key="2">
    <source>
        <dbReference type="Proteomes" id="UP001283361"/>
    </source>
</evidence>